<dbReference type="InterPro" id="IPR051681">
    <property type="entry name" value="Ser/Thr_Kinases-Pseudokinases"/>
</dbReference>
<dbReference type="Gene3D" id="1.10.510.10">
    <property type="entry name" value="Transferase(Phosphotransferase) domain 1"/>
    <property type="match status" value="1"/>
</dbReference>
<feature type="signal peptide" evidence="3">
    <location>
        <begin position="1"/>
        <end position="17"/>
    </location>
</feature>
<feature type="region of interest" description="Disordered" evidence="1">
    <location>
        <begin position="509"/>
        <end position="530"/>
    </location>
</feature>
<evidence type="ECO:0000256" key="2">
    <source>
        <dbReference type="SAM" id="Phobius"/>
    </source>
</evidence>
<keyword evidence="3" id="KW-0732">Signal</keyword>
<dbReference type="InterPro" id="IPR011009">
    <property type="entry name" value="Kinase-like_dom_sf"/>
</dbReference>
<dbReference type="PROSITE" id="PS50011">
    <property type="entry name" value="PROTEIN_KINASE_DOM"/>
    <property type="match status" value="1"/>
</dbReference>
<dbReference type="PANTHER" id="PTHR44329">
    <property type="entry name" value="SERINE/THREONINE-PROTEIN KINASE TNNI3K-RELATED"/>
    <property type="match status" value="1"/>
</dbReference>
<evidence type="ECO:0000256" key="3">
    <source>
        <dbReference type="SAM" id="SignalP"/>
    </source>
</evidence>
<evidence type="ECO:0000259" key="4">
    <source>
        <dbReference type="PROSITE" id="PS50011"/>
    </source>
</evidence>
<dbReference type="SUPFAM" id="SSF56112">
    <property type="entry name" value="Protein kinase-like (PK-like)"/>
    <property type="match status" value="1"/>
</dbReference>
<dbReference type="GO" id="GO:0004674">
    <property type="term" value="F:protein serine/threonine kinase activity"/>
    <property type="evidence" value="ECO:0007669"/>
    <property type="project" value="TreeGrafter"/>
</dbReference>
<feature type="transmembrane region" description="Helical" evidence="2">
    <location>
        <begin position="289"/>
        <end position="309"/>
    </location>
</feature>
<keyword evidence="2" id="KW-1133">Transmembrane helix</keyword>
<dbReference type="Pfam" id="PF07714">
    <property type="entry name" value="PK_Tyr_Ser-Thr"/>
    <property type="match status" value="1"/>
</dbReference>
<feature type="chain" id="PRO_5035918480" description="Protein kinase domain-containing protein" evidence="3">
    <location>
        <begin position="18"/>
        <end position="786"/>
    </location>
</feature>
<sequence>MRVSGLLAILAATSTMAQDHTITFRSLKEEDSASSSLPSDSSFAFDGTNSDIAQQLYIRHQAGDTSAAVAINSIPTAVTDRLDPLKITFADLPGLVQRAILWDSGFGISPEGDPVQIWTIGDYTMADIAVPQDDITQVNCTMLQCPQPNDVPAYSSQYCSGTQILNVSRCVVDTFDDSGATNFLGTMWSTGGDSSMTPHIRLRDHTWTEPTTGISYSVYAVHTVSSADDPTWNQCPANDGYLSLIVPCHKRSEFTDAEMAAMTKPTGTAWVTTWLKDEFAVEDSGFEELLLIPIILVVIAAMGIGWFCWKRSTMLKREQSSSCDFDVVSPNYLDVAAHQQALRHTVTTTSHGPSISSHPDDYESAGSNQTFKILLHSQHLHGNRIPYENLLFQTELSKGASGEVWICRYGGQQVAVKKLLHTKDQKAEDVQVFAEEIELTASMLHPHIVKFIGVAWNSLSNLSMVLEYVPRGNLRDYLHKNSDLLSWARDRIYVAVAVAEALDRVGLLDGTDTPKRHQSPSIPRFDSRPVGMADHDTISLRSLASVSSSSSSSFEFDGTTSDIAQQLFIRHQAGDAGQRVNLTRIPAAVSDRLDPLNIKFKELPGLVQRAVLWDTGFAISPGNNPVQIWTMQNYTMADIAVPKADVSYVDCTYLNCSQPNGVTAHYAQYCTGWQMLNVSRCVADNFEDPGASGYMGMMWSTGGEPDMIPLIRLREHTWGQDIPQFGGRITFHVSVVHTVPNELDPAWDECPLDKGYASLTVPCHRRIEFTDEYMAANTTIPTERSG</sequence>
<comment type="caution">
    <text evidence="5">The sequence shown here is derived from an EMBL/GenBank/DDBJ whole genome shotgun (WGS) entry which is preliminary data.</text>
</comment>
<evidence type="ECO:0000256" key="1">
    <source>
        <dbReference type="SAM" id="MobiDB-lite"/>
    </source>
</evidence>
<reference evidence="5" key="1">
    <citation type="submission" date="2018-05" db="EMBL/GenBank/DDBJ databases">
        <title>Effector identification in a new, highly contiguous assembly of the strawberry crown rot pathogen Phytophthora cactorum.</title>
        <authorList>
            <person name="Armitage A.D."/>
            <person name="Nellist C.F."/>
            <person name="Bates H."/>
            <person name="Vickerstaff R.J."/>
            <person name="Harrison R.J."/>
        </authorList>
    </citation>
    <scope>NUCLEOTIDE SEQUENCE</scope>
    <source>
        <strain evidence="5">P421</strain>
    </source>
</reference>
<dbReference type="VEuPathDB" id="FungiDB:PC110_g12750"/>
<dbReference type="InterPro" id="IPR001245">
    <property type="entry name" value="Ser-Thr/Tyr_kinase_cat_dom"/>
</dbReference>
<dbReference type="InterPro" id="IPR000719">
    <property type="entry name" value="Prot_kinase_dom"/>
</dbReference>
<keyword evidence="2" id="KW-0812">Transmembrane</keyword>
<organism evidence="5 6">
    <name type="scientific">Phytophthora cactorum</name>
    <dbReference type="NCBI Taxonomy" id="29920"/>
    <lineage>
        <taxon>Eukaryota</taxon>
        <taxon>Sar</taxon>
        <taxon>Stramenopiles</taxon>
        <taxon>Oomycota</taxon>
        <taxon>Peronosporomycetes</taxon>
        <taxon>Peronosporales</taxon>
        <taxon>Peronosporaceae</taxon>
        <taxon>Phytophthora</taxon>
    </lineage>
</organism>
<accession>A0A8T1HS34</accession>
<dbReference type="AlphaFoldDB" id="A0A8T1HS34"/>
<name>A0A8T1HS34_9STRA</name>
<proteinExistence type="predicted"/>
<keyword evidence="2" id="KW-0472">Membrane</keyword>
<dbReference type="Proteomes" id="UP000760860">
    <property type="component" value="Unassembled WGS sequence"/>
</dbReference>
<feature type="domain" description="Protein kinase" evidence="4">
    <location>
        <begin position="390"/>
        <end position="786"/>
    </location>
</feature>
<evidence type="ECO:0000313" key="5">
    <source>
        <dbReference type="EMBL" id="KAG3214698.1"/>
    </source>
</evidence>
<dbReference type="PANTHER" id="PTHR44329:SF214">
    <property type="entry name" value="PROTEIN KINASE DOMAIN-CONTAINING PROTEIN"/>
    <property type="match status" value="1"/>
</dbReference>
<dbReference type="EMBL" id="RCMV01000617">
    <property type="protein sequence ID" value="KAG3214698.1"/>
    <property type="molecule type" value="Genomic_DNA"/>
</dbReference>
<dbReference type="GO" id="GO:0005524">
    <property type="term" value="F:ATP binding"/>
    <property type="evidence" value="ECO:0007669"/>
    <property type="project" value="InterPro"/>
</dbReference>
<evidence type="ECO:0000313" key="6">
    <source>
        <dbReference type="Proteomes" id="UP000760860"/>
    </source>
</evidence>
<gene>
    <name evidence="5" type="ORF">PC129_g14396</name>
</gene>
<protein>
    <recommendedName>
        <fullName evidence="4">Protein kinase domain-containing protein</fullName>
    </recommendedName>
</protein>
<dbReference type="VEuPathDB" id="FungiDB:PC110_g12749"/>